<evidence type="ECO:0000259" key="3">
    <source>
        <dbReference type="PROSITE" id="PS50118"/>
    </source>
</evidence>
<evidence type="ECO:0000313" key="4">
    <source>
        <dbReference type="EMBL" id="CAG90643.1"/>
    </source>
</evidence>
<feature type="DNA-binding region" description="HMG box" evidence="1">
    <location>
        <begin position="199"/>
        <end position="261"/>
    </location>
</feature>
<dbReference type="OMA" id="VQENYIR"/>
<evidence type="ECO:0000256" key="1">
    <source>
        <dbReference type="PROSITE-ProRule" id="PRU00267"/>
    </source>
</evidence>
<evidence type="ECO:0000313" key="5">
    <source>
        <dbReference type="Proteomes" id="UP000000599"/>
    </source>
</evidence>
<dbReference type="RefSeq" id="XP_462157.1">
    <property type="nucleotide sequence ID" value="XM_462157.1"/>
</dbReference>
<dbReference type="VEuPathDB" id="FungiDB:DEHA2G14190g"/>
<dbReference type="HOGENOM" id="CLU_088293_0_0_1"/>
<dbReference type="eggNOG" id="ENOG502RQ0U">
    <property type="taxonomic scope" value="Eukaryota"/>
</dbReference>
<protein>
    <submittedName>
        <fullName evidence="4">DEHA2G14190p</fullName>
    </submittedName>
</protein>
<proteinExistence type="predicted"/>
<dbReference type="SUPFAM" id="SSF47095">
    <property type="entry name" value="HMG-box"/>
    <property type="match status" value="2"/>
</dbReference>
<keyword evidence="1" id="KW-0238">DNA-binding</keyword>
<sequence>MMISMNRVFLNVNLAPVRLLAATRNFGFTPSRFQGATSKRELTSKQKEVAEKKKLLGLERRQIAADKKKLASLKARLAKEKTTYATLKKKYDIANKKNKEKQKAQQLKDKAKLALEKAKAKKTLAETKKKEDNLIAKAIKPFRKLSGYNYFIKEKTVGKNGLSEVSSIWKTLAHDEKEVYQEKAAKFNDEMLKIFVPRPKSPPTSYASFVKENYPSDGGDFKQINKDLAYEWKLLPAEEKQRYEPSPSSKQEYVVKLQQWKQNRIEAFKKHHNIS</sequence>
<dbReference type="SMR" id="Q6BI14"/>
<dbReference type="InParanoid" id="Q6BI14"/>
<feature type="domain" description="HMG box" evidence="3">
    <location>
        <begin position="199"/>
        <end position="261"/>
    </location>
</feature>
<accession>Q6BI14</accession>
<gene>
    <name evidence="4" type="ordered locus">DEHA2G14190g</name>
</gene>
<dbReference type="AlphaFoldDB" id="Q6BI14"/>
<keyword evidence="5" id="KW-1185">Reference proteome</keyword>
<dbReference type="EMBL" id="CR382139">
    <property type="protein sequence ID" value="CAG90643.1"/>
    <property type="molecule type" value="Genomic_DNA"/>
</dbReference>
<dbReference type="STRING" id="284592.Q6BI14"/>
<feature type="coiled-coil region" evidence="2">
    <location>
        <begin position="70"/>
        <end position="137"/>
    </location>
</feature>
<dbReference type="OrthoDB" id="4026410at2759"/>
<dbReference type="PROSITE" id="PS50118">
    <property type="entry name" value="HMG_BOX_2"/>
    <property type="match status" value="1"/>
</dbReference>
<dbReference type="Gene3D" id="1.10.30.10">
    <property type="entry name" value="High mobility group box domain"/>
    <property type="match status" value="2"/>
</dbReference>
<dbReference type="Proteomes" id="UP000000599">
    <property type="component" value="Chromosome G"/>
</dbReference>
<evidence type="ECO:0000256" key="2">
    <source>
        <dbReference type="SAM" id="Coils"/>
    </source>
</evidence>
<name>Q6BI14_DEBHA</name>
<keyword evidence="2" id="KW-0175">Coiled coil</keyword>
<dbReference type="GeneID" id="2905071"/>
<dbReference type="GO" id="GO:0005634">
    <property type="term" value="C:nucleus"/>
    <property type="evidence" value="ECO:0007669"/>
    <property type="project" value="UniProtKB-UniRule"/>
</dbReference>
<dbReference type="InterPro" id="IPR036910">
    <property type="entry name" value="HMG_box_dom_sf"/>
</dbReference>
<organism evidence="4 5">
    <name type="scientific">Debaryomyces hansenii (strain ATCC 36239 / CBS 767 / BCRC 21394 / JCM 1990 / NBRC 0083 / IGC 2968)</name>
    <name type="common">Yeast</name>
    <name type="synonym">Torulaspora hansenii</name>
    <dbReference type="NCBI Taxonomy" id="284592"/>
    <lineage>
        <taxon>Eukaryota</taxon>
        <taxon>Fungi</taxon>
        <taxon>Dikarya</taxon>
        <taxon>Ascomycota</taxon>
        <taxon>Saccharomycotina</taxon>
        <taxon>Pichiomycetes</taxon>
        <taxon>Debaryomycetaceae</taxon>
        <taxon>Debaryomyces</taxon>
    </lineage>
</organism>
<dbReference type="GO" id="GO:0003677">
    <property type="term" value="F:DNA binding"/>
    <property type="evidence" value="ECO:0007669"/>
    <property type="project" value="UniProtKB-UniRule"/>
</dbReference>
<dbReference type="SMART" id="SM00398">
    <property type="entry name" value="HMG"/>
    <property type="match status" value="2"/>
</dbReference>
<keyword evidence="1" id="KW-0539">Nucleus</keyword>
<reference evidence="4 5" key="1">
    <citation type="journal article" date="2004" name="Nature">
        <title>Genome evolution in yeasts.</title>
        <authorList>
            <consortium name="Genolevures"/>
            <person name="Dujon B."/>
            <person name="Sherman D."/>
            <person name="Fischer G."/>
            <person name="Durrens P."/>
            <person name="Casaregola S."/>
            <person name="Lafontaine I."/>
            <person name="de Montigny J."/>
            <person name="Marck C."/>
            <person name="Neuveglise C."/>
            <person name="Talla E."/>
            <person name="Goffard N."/>
            <person name="Frangeul L."/>
            <person name="Aigle M."/>
            <person name="Anthouard V."/>
            <person name="Babour A."/>
            <person name="Barbe V."/>
            <person name="Barnay S."/>
            <person name="Blanchin S."/>
            <person name="Beckerich J.M."/>
            <person name="Beyne E."/>
            <person name="Bleykasten C."/>
            <person name="Boisrame A."/>
            <person name="Boyer J."/>
            <person name="Cattolico L."/>
            <person name="Confanioleri F."/>
            <person name="de Daruvar A."/>
            <person name="Despons L."/>
            <person name="Fabre E."/>
            <person name="Fairhead C."/>
            <person name="Ferry-Dumazet H."/>
            <person name="Groppi A."/>
            <person name="Hantraye F."/>
            <person name="Hennequin C."/>
            <person name="Jauniaux N."/>
            <person name="Joyet P."/>
            <person name="Kachouri R."/>
            <person name="Kerrest A."/>
            <person name="Koszul R."/>
            <person name="Lemaire M."/>
            <person name="Lesur I."/>
            <person name="Ma L."/>
            <person name="Muller H."/>
            <person name="Nicaud J.M."/>
            <person name="Nikolski M."/>
            <person name="Oztas S."/>
            <person name="Ozier-Kalogeropoulos O."/>
            <person name="Pellenz S."/>
            <person name="Potier S."/>
            <person name="Richard G.F."/>
            <person name="Straub M.L."/>
            <person name="Suleau A."/>
            <person name="Swennene D."/>
            <person name="Tekaia F."/>
            <person name="Wesolowski-Louvel M."/>
            <person name="Westhof E."/>
            <person name="Wirth B."/>
            <person name="Zeniou-Meyer M."/>
            <person name="Zivanovic I."/>
            <person name="Bolotin-Fukuhara M."/>
            <person name="Thierry A."/>
            <person name="Bouchier C."/>
            <person name="Caudron B."/>
            <person name="Scarpelli C."/>
            <person name="Gaillardin C."/>
            <person name="Weissenbach J."/>
            <person name="Wincker P."/>
            <person name="Souciet J.L."/>
        </authorList>
    </citation>
    <scope>NUCLEOTIDE SEQUENCE [LARGE SCALE GENOMIC DNA]</scope>
    <source>
        <strain evidence="5">ATCC 36239 / CBS 767 / BCRC 21394 / JCM 1990 / NBRC 0083 / IGC 2968</strain>
    </source>
</reference>
<dbReference type="KEGG" id="dha:DEHA2G14190g"/>
<dbReference type="InterPro" id="IPR009071">
    <property type="entry name" value="HMG_box_dom"/>
</dbReference>